<feature type="compositionally biased region" description="Low complexity" evidence="1">
    <location>
        <begin position="1"/>
        <end position="23"/>
    </location>
</feature>
<dbReference type="EMBL" id="CADCTT010000335">
    <property type="protein sequence ID" value="CAA9329282.1"/>
    <property type="molecule type" value="Genomic_DNA"/>
</dbReference>
<accession>A0A6J4LHX4</accession>
<protein>
    <submittedName>
        <fullName evidence="2">Uncharacterized protein</fullName>
    </submittedName>
</protein>
<feature type="region of interest" description="Disordered" evidence="1">
    <location>
        <begin position="1"/>
        <end position="84"/>
    </location>
</feature>
<reference evidence="2" key="1">
    <citation type="submission" date="2020-02" db="EMBL/GenBank/DDBJ databases">
        <authorList>
            <person name="Meier V. D."/>
        </authorList>
    </citation>
    <scope>NUCLEOTIDE SEQUENCE</scope>
    <source>
        <strain evidence="2">AVDCRST_MAG61</strain>
    </source>
</reference>
<feature type="compositionally biased region" description="Gly residues" evidence="1">
    <location>
        <begin position="69"/>
        <end position="84"/>
    </location>
</feature>
<organism evidence="2">
    <name type="scientific">uncultured Friedmanniella sp</name>
    <dbReference type="NCBI Taxonomy" id="335381"/>
    <lineage>
        <taxon>Bacteria</taxon>
        <taxon>Bacillati</taxon>
        <taxon>Actinomycetota</taxon>
        <taxon>Actinomycetes</taxon>
        <taxon>Propionibacteriales</taxon>
        <taxon>Nocardioidaceae</taxon>
        <taxon>Friedmanniella</taxon>
        <taxon>environmental samples</taxon>
    </lineage>
</organism>
<sequence>ARVPARAAARPRVPLALPVVRQPHPVRRHPHDPVAGVRPRRPRRPAGGRGAPAARRRRRAGRLPLVPGGRRGGGRAPSGGRGPV</sequence>
<feature type="non-terminal residue" evidence="2">
    <location>
        <position position="1"/>
    </location>
</feature>
<proteinExistence type="predicted"/>
<evidence type="ECO:0000256" key="1">
    <source>
        <dbReference type="SAM" id="MobiDB-lite"/>
    </source>
</evidence>
<evidence type="ECO:0000313" key="2">
    <source>
        <dbReference type="EMBL" id="CAA9329282.1"/>
    </source>
</evidence>
<dbReference type="AlphaFoldDB" id="A0A6J4LHX4"/>
<feature type="non-terminal residue" evidence="2">
    <location>
        <position position="84"/>
    </location>
</feature>
<gene>
    <name evidence="2" type="ORF">AVDCRST_MAG61-2753</name>
</gene>
<name>A0A6J4LHX4_9ACTN</name>